<feature type="domain" description="YDG" evidence="1">
    <location>
        <begin position="3"/>
        <end position="71"/>
    </location>
</feature>
<proteinExistence type="predicted"/>
<keyword evidence="4" id="KW-1185">Reference proteome</keyword>
<dbReference type="InterPro" id="IPR026444">
    <property type="entry name" value="Secre_tail"/>
</dbReference>
<feature type="domain" description="YDG" evidence="1">
    <location>
        <begin position="429"/>
        <end position="497"/>
    </location>
</feature>
<gene>
    <name evidence="3" type="ORF">H9L05_07680</name>
</gene>
<reference evidence="3 4" key="1">
    <citation type="submission" date="2020-08" db="EMBL/GenBank/DDBJ databases">
        <title>Genome sequence of Hymenobacter qilianensis JCM 19763T.</title>
        <authorList>
            <person name="Hyun D.-W."/>
            <person name="Bae J.-W."/>
        </authorList>
    </citation>
    <scope>NUCLEOTIDE SEQUENCE [LARGE SCALE GENOMIC DNA]</scope>
    <source>
        <strain evidence="3 4">JCM 19763</strain>
    </source>
</reference>
<feature type="domain" description="YDG" evidence="1">
    <location>
        <begin position="336"/>
        <end position="414"/>
    </location>
</feature>
<evidence type="ECO:0000313" key="4">
    <source>
        <dbReference type="Proteomes" id="UP000516093"/>
    </source>
</evidence>
<feature type="domain" description="YDG" evidence="1">
    <location>
        <begin position="251"/>
        <end position="327"/>
    </location>
</feature>
<dbReference type="Pfam" id="PF18657">
    <property type="entry name" value="YDG"/>
    <property type="match status" value="7"/>
</dbReference>
<sequence length="1105" mass="113499">MFTAAHKVYDGSTAATITTRSLDGVLETDAVTLTGGSASFANKNVDINKIVTGSSFRLDGGDAGNYSLPTTNPTAQANITAKELTIGITATSKPYDGNRNATVTAIITNGLVTNDAVTVNAVGGLFDTKNAGTGKTVTADVSITGGADAGNYTANTMAATTAAITAKTLVIDIAAQNKVYDGNKNAAVTASIASGLVEKDAVTVSVLNGLFDNKNVGTGKTVTGDVSKAGADAGNYTANTTAIATADISAKELVISLSATDKVYDGNATATTSAFLAATSGLVAGDVVTVASTGGTFADKNVAPGKAVTATVSKAGADAGNYTANTSAAATAAITAKALVASATAASKVYDGTGAATILTRTLEGKAMGDDVSLTAGTASFSDKGVGTAKTVSVVNLDLIGADAKNYTFNSSTTTTADITKLSTTGTFVSKDKVYDGKTTADVISTSVVKAISADDVVLSGTATFSNKNVGADKTVTLNTPLLSGNDAANYHLATVSTTTASISKRDLLVTATGIDKLFDGTTNATVSLKDNRVGGDDLTTAYTSASFADFKVGVNKPVTVNGISISGTDAGNYTANTTAATTATINMAVAQMVLVVNTQSVQYSDKITLTAKVTSTTAEAPLNSTGGTILYKITSNGGSPETLGSSIIEDWNATNGTIIKSFAIMQKPGTYSVSAVFTPTSANIASATSTTALGVTKEDADLVYSGLEYFGTANSSSYNANVEYIATFTDKADDSRGAVKNTNVASSVAFREVGTSTNLFGSLFEVNLLNTDDPTVGVARTDVKVIELTEGEFKEGGKTFKLSAIAQGNYYEGSTVEPQTLITIAVPGQDYVTGGGSMVMANPGGTHAGTVDSKMNFGFTMKWNKSGKNIQGQANIIFRKQVGTEWRTYQIKSNAINTLGTFSNPEGNQGDFNTKANLSYTTDANPLTSVTVTGNLDLSIQAFESVLTGKSHQIGVTLRSSTGELLFSSNWIGGKTVMKELKGGRISVRSTSTLNAVTVQQTSVASVGGVKTAEVKTASNVLEVYPNPIADQATIRFRSTEGGKAQVYIYNSLGGLVSTLYNAEIEGNRDYTVKLTREDLPNGVYFCRLIVNGKVENKRIAIER</sequence>
<dbReference type="NCBIfam" id="TIGR04183">
    <property type="entry name" value="Por_Secre_tail"/>
    <property type="match status" value="1"/>
</dbReference>
<dbReference type="KEGG" id="hqi:H9L05_07680"/>
<feature type="domain" description="YDG" evidence="1">
    <location>
        <begin position="80"/>
        <end position="157"/>
    </location>
</feature>
<feature type="domain" description="YDG" evidence="1">
    <location>
        <begin position="165"/>
        <end position="241"/>
    </location>
</feature>
<feature type="domain" description="YDG" evidence="1">
    <location>
        <begin position="508"/>
        <end position="580"/>
    </location>
</feature>
<name>A0A7H0GYT6_9BACT</name>
<protein>
    <submittedName>
        <fullName evidence="3">T9SS type A sorting domain-containing protein</fullName>
    </submittedName>
</protein>
<dbReference type="AlphaFoldDB" id="A0A7H0GYT6"/>
<dbReference type="Pfam" id="PF18962">
    <property type="entry name" value="Por_Secre_tail"/>
    <property type="match status" value="1"/>
</dbReference>
<organism evidence="3 4">
    <name type="scientific">Hymenobacter qilianensis</name>
    <dbReference type="NCBI Taxonomy" id="1385715"/>
    <lineage>
        <taxon>Bacteria</taxon>
        <taxon>Pseudomonadati</taxon>
        <taxon>Bacteroidota</taxon>
        <taxon>Cytophagia</taxon>
        <taxon>Cytophagales</taxon>
        <taxon>Hymenobacteraceae</taxon>
        <taxon>Hymenobacter</taxon>
    </lineage>
</organism>
<evidence type="ECO:0000259" key="1">
    <source>
        <dbReference type="Pfam" id="PF18657"/>
    </source>
</evidence>
<dbReference type="Proteomes" id="UP000516093">
    <property type="component" value="Chromosome"/>
</dbReference>
<dbReference type="EMBL" id="CP060784">
    <property type="protein sequence ID" value="QNP53452.1"/>
    <property type="molecule type" value="Genomic_DNA"/>
</dbReference>
<dbReference type="InterPro" id="IPR041248">
    <property type="entry name" value="YDG"/>
</dbReference>
<feature type="domain" description="Secretion system C-terminal sorting" evidence="2">
    <location>
        <begin position="1025"/>
        <end position="1101"/>
    </location>
</feature>
<accession>A0A7H0GYT6</accession>
<evidence type="ECO:0000259" key="2">
    <source>
        <dbReference type="Pfam" id="PF18962"/>
    </source>
</evidence>
<evidence type="ECO:0000313" key="3">
    <source>
        <dbReference type="EMBL" id="QNP53452.1"/>
    </source>
</evidence>